<organism evidence="6 7">
    <name type="scientific">Methanosuratincola subterraneus</name>
    <dbReference type="NCBI Taxonomy" id="2593994"/>
    <lineage>
        <taxon>Archaea</taxon>
        <taxon>Thermoproteota</taxon>
        <taxon>Methanosuratincolia</taxon>
        <taxon>Candidatus Methanomethylicales</taxon>
        <taxon>Candidatus Methanomethylicaceae</taxon>
        <taxon>Candidatus Methanosuratincola (ex Vanwonterghem et al. 2016)</taxon>
    </lineage>
</organism>
<comment type="caution">
    <text evidence="6">The sequence shown here is derived from an EMBL/GenBank/DDBJ whole genome shotgun (WGS) entry which is preliminary data.</text>
</comment>
<feature type="domain" description="SD-repeat containing protein B" evidence="4">
    <location>
        <begin position="504"/>
        <end position="573"/>
    </location>
</feature>
<dbReference type="InterPro" id="IPR013783">
    <property type="entry name" value="Ig-like_fold"/>
</dbReference>
<sequence>MEKIFAGLIAAAIMITAVLPMAVLPILGASVVPIPVEDWQAGNAEFECCQASTHTHKTYQYSYKIDWSLVGTNYSVNAEFSDGHTNRITISNNNGTHFDWSATNPIGCVIVKGGTDANIFSYDPQVGSDTGLYAPNNPNNNKPYGVSHVTFCWDLALAAPSIRIDKIASVEDAFVGDKIWYNYTVQPGNVPLSGVTVIDNVTGSATYVTGDTNGNNLLDPGETWIFTAYYIALAGDVGVLTNNATASGYYGDIKLEAWDTSSVNIWALRVIKTAETSFTRTYSWTIEKVGNLTEVEFMLGEVPETLPVGYEVTVDASYTDSDWTVTGTITVENPTPIDAVINSIADIVSPDIAATVDFGVTFPYTLPAGGTLTGTYTASLPDDSSRTNTVTVTMQNYEYGWAENVSSGTTSFTAAACVDFTKAEINEIDECISVTDDNYGYLGEVRAEDELPYTFGYSNGWILSGEPGTYKLTNTASFETCDTGTTGSDSWTVTVTVYGRIEAFKFYDANLNGVWDEGEPAVEGFKIQLLYANGTLIDEQFTNATGWVCFTVPERGTYKVSEVMPVNWVNTTATCYTVEVPGTAQPVKFGNVCLDPGHGGKTIGFWSNKNGQALININDVAKLNALNLYKPSGWAYPPFSSSDLSTAKSQIRNYLLSANAKDMSWMLSAQLIGTMLNVQKSFLSNSTMVYVGPSSYVPTGFISIGEIIENANAALSGSDKAAQAYWKDLCDGLNNNWYYFVCPAPCYPIVY</sequence>
<evidence type="ECO:0000256" key="1">
    <source>
        <dbReference type="ARBA" id="ARBA00004613"/>
    </source>
</evidence>
<accession>A0A444L5L4</accession>
<evidence type="ECO:0000313" key="6">
    <source>
        <dbReference type="EMBL" id="RWX72868.1"/>
    </source>
</evidence>
<evidence type="ECO:0000259" key="5">
    <source>
        <dbReference type="Pfam" id="PF24346"/>
    </source>
</evidence>
<feature type="domain" description="DUF7507" evidence="5">
    <location>
        <begin position="159"/>
        <end position="249"/>
    </location>
</feature>
<protein>
    <submittedName>
        <fullName evidence="6">Uncharacterized protein</fullName>
    </submittedName>
</protein>
<dbReference type="InterPro" id="IPR033764">
    <property type="entry name" value="Sdr_B"/>
</dbReference>
<dbReference type="GO" id="GO:0005576">
    <property type="term" value="C:extracellular region"/>
    <property type="evidence" value="ECO:0007669"/>
    <property type="project" value="UniProtKB-SubCell"/>
</dbReference>
<evidence type="ECO:0000313" key="7">
    <source>
        <dbReference type="Proteomes" id="UP000288215"/>
    </source>
</evidence>
<dbReference type="Proteomes" id="UP000288215">
    <property type="component" value="Unassembled WGS sequence"/>
</dbReference>
<dbReference type="Pfam" id="PF24346">
    <property type="entry name" value="DUF7507"/>
    <property type="match status" value="1"/>
</dbReference>
<dbReference type="Pfam" id="PF17210">
    <property type="entry name" value="SdrD_B"/>
    <property type="match status" value="1"/>
</dbReference>
<dbReference type="SUPFAM" id="SSF49478">
    <property type="entry name" value="Cna protein B-type domain"/>
    <property type="match status" value="1"/>
</dbReference>
<evidence type="ECO:0000259" key="4">
    <source>
        <dbReference type="Pfam" id="PF17210"/>
    </source>
</evidence>
<evidence type="ECO:0000256" key="2">
    <source>
        <dbReference type="ARBA" id="ARBA00022525"/>
    </source>
</evidence>
<keyword evidence="2" id="KW-0964">Secreted</keyword>
<keyword evidence="3" id="KW-0732">Signal</keyword>
<reference evidence="6 7" key="1">
    <citation type="submission" date="2018-12" db="EMBL/GenBank/DDBJ databases">
        <title>The complete genome of the methanogenic archaea of the candidate phylum Verstraetearchaeota, obtained from the metagenome of underground thermal water.</title>
        <authorList>
            <person name="Kadnikov V.V."/>
            <person name="Mardanov A.V."/>
            <person name="Beletsky A.V."/>
            <person name="Karnachuk O.V."/>
            <person name="Ravin N.V."/>
        </authorList>
    </citation>
    <scope>NUCLEOTIDE SEQUENCE [LARGE SCALE GENOMIC DNA]</scope>
    <source>
        <strain evidence="6">Ch88</strain>
    </source>
</reference>
<evidence type="ECO:0000256" key="3">
    <source>
        <dbReference type="ARBA" id="ARBA00022729"/>
    </source>
</evidence>
<dbReference type="AlphaFoldDB" id="A0A444L5L4"/>
<name>A0A444L5L4_METS7</name>
<proteinExistence type="predicted"/>
<gene>
    <name evidence="6" type="ORF">Metus_0842</name>
</gene>
<comment type="subcellular location">
    <subcellularLocation>
        <location evidence="1">Secreted</location>
    </subcellularLocation>
</comment>
<dbReference type="InterPro" id="IPR055354">
    <property type="entry name" value="DUF7507"/>
</dbReference>
<dbReference type="EMBL" id="RXGA01000003">
    <property type="protein sequence ID" value="RWX72868.1"/>
    <property type="molecule type" value="Genomic_DNA"/>
</dbReference>
<dbReference type="Gene3D" id="2.60.40.10">
    <property type="entry name" value="Immunoglobulins"/>
    <property type="match status" value="1"/>
</dbReference>